<evidence type="ECO:0000313" key="4">
    <source>
        <dbReference type="Proteomes" id="UP000023152"/>
    </source>
</evidence>
<comment type="caution">
    <text evidence="3">The sequence shown here is derived from an EMBL/GenBank/DDBJ whole genome shotgun (WGS) entry which is preliminary data.</text>
</comment>
<accession>X6NE55</accession>
<dbReference type="InterPro" id="IPR051122">
    <property type="entry name" value="SDR_DHRS6-like"/>
</dbReference>
<organism evidence="3 4">
    <name type="scientific">Reticulomyxa filosa</name>
    <dbReference type="NCBI Taxonomy" id="46433"/>
    <lineage>
        <taxon>Eukaryota</taxon>
        <taxon>Sar</taxon>
        <taxon>Rhizaria</taxon>
        <taxon>Retaria</taxon>
        <taxon>Foraminifera</taxon>
        <taxon>Monothalamids</taxon>
        <taxon>Reticulomyxidae</taxon>
        <taxon>Reticulomyxa</taxon>
    </lineage>
</organism>
<comment type="similarity">
    <text evidence="1">Belongs to the short-chain dehydrogenases/reductases (SDR) family.</text>
</comment>
<reference evidence="3 4" key="1">
    <citation type="journal article" date="2013" name="Curr. Biol.">
        <title>The Genome of the Foraminiferan Reticulomyxa filosa.</title>
        <authorList>
            <person name="Glockner G."/>
            <person name="Hulsmann N."/>
            <person name="Schleicher M."/>
            <person name="Noegel A.A."/>
            <person name="Eichinger L."/>
            <person name="Gallinger C."/>
            <person name="Pawlowski J."/>
            <person name="Sierra R."/>
            <person name="Euteneuer U."/>
            <person name="Pillet L."/>
            <person name="Moustafa A."/>
            <person name="Platzer M."/>
            <person name="Groth M."/>
            <person name="Szafranski K."/>
            <person name="Schliwa M."/>
        </authorList>
    </citation>
    <scope>NUCLEOTIDE SEQUENCE [LARGE SCALE GENOMIC DNA]</scope>
</reference>
<dbReference type="NCBIfam" id="NF005754">
    <property type="entry name" value="PRK07578.1"/>
    <property type="match status" value="1"/>
</dbReference>
<dbReference type="PRINTS" id="PR00081">
    <property type="entry name" value="GDHRDH"/>
</dbReference>
<protein>
    <submittedName>
        <fullName evidence="3">Short chain dehydrogenase</fullName>
    </submittedName>
</protein>
<keyword evidence="2" id="KW-0560">Oxidoreductase</keyword>
<sequence>LKIVVIGGHGTIGKYIVKALKENDKTAEIWIGGRPKKDKKSEERYVDVDISDTKSVESFFSHVKEIDHLIISAGYDGPFGPVSKLTKEDIAKGFNSKAFGQIDVVLQAAKNSSINEKGTITLTTGMLDQLVVPLAAGLSAVNGAVNSFVRAVATEMPRGIRVNAVSPGLLVETVPHFGSVTRGFKPVEGPDVALAYIRSIYSGLSGRIFEVLGSSHVQEK</sequence>
<dbReference type="CDD" id="cd11731">
    <property type="entry name" value="Lin1944_like_SDR_c"/>
    <property type="match status" value="1"/>
</dbReference>
<name>X6NE55_RETFI</name>
<feature type="non-terminal residue" evidence="3">
    <location>
        <position position="1"/>
    </location>
</feature>
<dbReference type="EMBL" id="ASPP01009799">
    <property type="protein sequence ID" value="ETO23632.1"/>
    <property type="molecule type" value="Genomic_DNA"/>
</dbReference>
<keyword evidence="4" id="KW-1185">Reference proteome</keyword>
<dbReference type="GO" id="GO:0016491">
    <property type="term" value="F:oxidoreductase activity"/>
    <property type="evidence" value="ECO:0007669"/>
    <property type="project" value="UniProtKB-KW"/>
</dbReference>
<dbReference type="Pfam" id="PF13561">
    <property type="entry name" value="adh_short_C2"/>
    <property type="match status" value="1"/>
</dbReference>
<dbReference type="AlphaFoldDB" id="X6NE55"/>
<dbReference type="InterPro" id="IPR036291">
    <property type="entry name" value="NAD(P)-bd_dom_sf"/>
</dbReference>
<dbReference type="SUPFAM" id="SSF51735">
    <property type="entry name" value="NAD(P)-binding Rossmann-fold domains"/>
    <property type="match status" value="1"/>
</dbReference>
<gene>
    <name evidence="3" type="ORF">RFI_13551</name>
</gene>
<dbReference type="OrthoDB" id="294295at2759"/>
<evidence type="ECO:0000256" key="1">
    <source>
        <dbReference type="ARBA" id="ARBA00006484"/>
    </source>
</evidence>
<dbReference type="PANTHER" id="PTHR43477:SF1">
    <property type="entry name" value="DIHYDROANTICAPSIN 7-DEHYDROGENASE"/>
    <property type="match status" value="1"/>
</dbReference>
<dbReference type="Gene3D" id="3.40.50.720">
    <property type="entry name" value="NAD(P)-binding Rossmann-like Domain"/>
    <property type="match status" value="1"/>
</dbReference>
<dbReference type="InterPro" id="IPR002347">
    <property type="entry name" value="SDR_fam"/>
</dbReference>
<evidence type="ECO:0000313" key="3">
    <source>
        <dbReference type="EMBL" id="ETO23632.1"/>
    </source>
</evidence>
<dbReference type="PANTHER" id="PTHR43477">
    <property type="entry name" value="DIHYDROANTICAPSIN 7-DEHYDROGENASE"/>
    <property type="match status" value="1"/>
</dbReference>
<proteinExistence type="inferred from homology"/>
<evidence type="ECO:0000256" key="2">
    <source>
        <dbReference type="ARBA" id="ARBA00023002"/>
    </source>
</evidence>
<dbReference type="Proteomes" id="UP000023152">
    <property type="component" value="Unassembled WGS sequence"/>
</dbReference>